<evidence type="ECO:0000256" key="1">
    <source>
        <dbReference type="SAM" id="MobiDB-lite"/>
    </source>
</evidence>
<feature type="region of interest" description="Disordered" evidence="1">
    <location>
        <begin position="1"/>
        <end position="38"/>
    </location>
</feature>
<dbReference type="Proteomes" id="UP000070188">
    <property type="component" value="Unassembled WGS sequence"/>
</dbReference>
<protein>
    <submittedName>
        <fullName evidence="2">Uncharacterized protein</fullName>
    </submittedName>
</protein>
<evidence type="ECO:0000313" key="3">
    <source>
        <dbReference type="Proteomes" id="UP000070188"/>
    </source>
</evidence>
<sequence>MARPSRTSPRKARRNWRCSPVRHPALSGNRSSAGHIRL</sequence>
<reference evidence="3" key="1">
    <citation type="submission" date="2015-04" db="EMBL/GenBank/DDBJ databases">
        <title>Physiological reanalysis, assessment of diazotrophy, and genome sequences of multiple isolates of Streptomyces thermoautotrophicus.</title>
        <authorList>
            <person name="MacKellar D.C."/>
            <person name="Lieber L."/>
            <person name="Norman J."/>
            <person name="Bolger A."/>
            <person name="Tobin C."/>
            <person name="Murray J.W."/>
            <person name="Chang R."/>
            <person name="Ford T."/>
            <person name="Nguyen P.Q."/>
            <person name="Woodward J."/>
            <person name="Permingeat H."/>
            <person name="Joshi N.S."/>
            <person name="Silver P.A."/>
            <person name="Usadel B."/>
            <person name="Rutherford A.W."/>
            <person name="Friesen M."/>
            <person name="Prell J."/>
        </authorList>
    </citation>
    <scope>NUCLEOTIDE SEQUENCE [LARGE SCALE GENOMIC DNA]</scope>
    <source>
        <strain evidence="3">H1</strain>
    </source>
</reference>
<keyword evidence="3" id="KW-1185">Reference proteome</keyword>
<dbReference type="PATRIC" id="fig|1469144.10.peg.3327"/>
<dbReference type="EMBL" id="LAXD01000001">
    <property type="protein sequence ID" value="KWX02049.1"/>
    <property type="molecule type" value="Genomic_DNA"/>
</dbReference>
<name>A0A132MW10_9ACTN</name>
<dbReference type="AlphaFoldDB" id="A0A132MW10"/>
<comment type="caution">
    <text evidence="2">The sequence shown here is derived from an EMBL/GenBank/DDBJ whole genome shotgun (WGS) entry which is preliminary data.</text>
</comment>
<gene>
    <name evidence="2" type="ORF">LI90_3087</name>
</gene>
<dbReference type="STRING" id="1469144.LI90_3087"/>
<evidence type="ECO:0000313" key="2">
    <source>
        <dbReference type="EMBL" id="KWX02049.1"/>
    </source>
</evidence>
<proteinExistence type="predicted"/>
<organism evidence="2 3">
    <name type="scientific">Carbonactinospora thermoautotrophica</name>
    <dbReference type="NCBI Taxonomy" id="1469144"/>
    <lineage>
        <taxon>Bacteria</taxon>
        <taxon>Bacillati</taxon>
        <taxon>Actinomycetota</taxon>
        <taxon>Actinomycetes</taxon>
        <taxon>Kitasatosporales</taxon>
        <taxon>Carbonactinosporaceae</taxon>
        <taxon>Carbonactinospora</taxon>
    </lineage>
</organism>
<accession>A0A132MW10</accession>